<keyword evidence="1" id="KW-0175">Coiled coil</keyword>
<reference evidence="4" key="1">
    <citation type="journal article" date="2011" name="Genome Res.">
        <title>Phylogeny-wide analysis of social amoeba genomes highlights ancient origins for complex intercellular communication.</title>
        <authorList>
            <person name="Heidel A.J."/>
            <person name="Lawal H.M."/>
            <person name="Felder M."/>
            <person name="Schilde C."/>
            <person name="Helps N.R."/>
            <person name="Tunggal B."/>
            <person name="Rivero F."/>
            <person name="John U."/>
            <person name="Schleicher M."/>
            <person name="Eichinger L."/>
            <person name="Platzer M."/>
            <person name="Noegel A.A."/>
            <person name="Schaap P."/>
            <person name="Gloeckner G."/>
        </authorList>
    </citation>
    <scope>NUCLEOTIDE SEQUENCE [LARGE SCALE GENOMIC DNA]</scope>
    <source>
        <strain evidence="4">SH3</strain>
    </source>
</reference>
<feature type="region of interest" description="Disordered" evidence="2">
    <location>
        <begin position="530"/>
        <end position="550"/>
    </location>
</feature>
<dbReference type="KEGG" id="dfa:DFA_05066"/>
<dbReference type="AlphaFoldDB" id="F4PN83"/>
<proteinExistence type="predicted"/>
<evidence type="ECO:0000256" key="1">
    <source>
        <dbReference type="SAM" id="Coils"/>
    </source>
</evidence>
<dbReference type="RefSeq" id="XP_004360787.1">
    <property type="nucleotide sequence ID" value="XM_004360730.1"/>
</dbReference>
<sequence length="986" mass="112023">MSTNHYCVVEKRLIRITTKKKKVAVVASTTTTVTSPPPLKNTKVSITSSPSSLQQQVQPVQQVQVQQQQDHEEVDIMEIGIKLGGQDTMVEFEGGVEKSRLELLKNYMVETEQQQPFVYESAVFEKGEVVDLKKNCGTTNSSSSSIDYTALLTVNRVVCDFDNQIHNVMVLESANRTIKLLLLDMSTRSMEEKGDIVAKPFPGGNKSMLLTSSSSTLKFKYTLITGPTVVGYVTSSPQPSQVLTLSYPSSNPVKHQLDSNIIRVCCWSDPTAPCFTEIDLTESINQLRQESRDFQKDQKDEEMEKEQDYKLYVLNIIGQDKNGIVKPIIILLDVNIHTLKQIIYSIELDTTISVKKQLVIINDHAVAAVKPILLFNHLETYYSGQDNNDTQSNLYFVATDSQVSVYTNKDNNSLMEMVWSLPLSMVPNLVSFVNTSFTSFIGDDNDSDDEDYDDDEWSKGCVIIVSKHNLRVYSIGSKKLMAEATGFTDLFIDDFIGTGREQVLLRMIVKAQKQYTMLAIIPLHKHRSVTIPSSNGGTDNNTSLSSGSKQPVSIELVTESLKTRCEQAKDELKDQQAILANKQQLLNHSIKVLDSLGTNGYYNQQRSAQLKNEPIWNNSNLKSLLNPNNNINIQQRQQQKEEEQEQNSPILESYDLWFKNNIIYCLWNLKCPTTTITSNIIIESLFIILKSNQTPLQCRWISLHDGNSDSSFDENHQCRIYMEIQLQQSQLQSLLLQKQQQQFIDVGIQWRKHISGTLIDQSDSSSVISFISNSLPINHILNNTFKSHQIESPILYPIEFEFIILSMEKDTNMIKTFYQNTIPKLIKDSFSQFKEINNLSYEFNNIEGYLPFKLEFIDNNNSGFGLMKISSFQTSVIQNVIGLISNALKDQQPSSSSFKIILSFGNRWYKNLIKQLEQSIRQEIQLMEVQGCPLDSKKVFNKQGQKDLILQLYELNLSLSRSVTITEGCIHLLSRLYHHWSGIQSI</sequence>
<dbReference type="GeneID" id="14875487"/>
<evidence type="ECO:0000313" key="3">
    <source>
        <dbReference type="EMBL" id="EGG22936.1"/>
    </source>
</evidence>
<name>F4PN83_CACFS</name>
<accession>F4PN83</accession>
<evidence type="ECO:0000256" key="2">
    <source>
        <dbReference type="SAM" id="MobiDB-lite"/>
    </source>
</evidence>
<evidence type="ECO:0000313" key="4">
    <source>
        <dbReference type="Proteomes" id="UP000007797"/>
    </source>
</evidence>
<dbReference type="OrthoDB" id="21641at2759"/>
<feature type="coiled-coil region" evidence="1">
    <location>
        <begin position="558"/>
        <end position="585"/>
    </location>
</feature>
<dbReference type="Proteomes" id="UP000007797">
    <property type="component" value="Unassembled WGS sequence"/>
</dbReference>
<dbReference type="EMBL" id="GL883008">
    <property type="protein sequence ID" value="EGG22936.1"/>
    <property type="molecule type" value="Genomic_DNA"/>
</dbReference>
<gene>
    <name evidence="3" type="ORF">DFA_05066</name>
</gene>
<protein>
    <submittedName>
        <fullName evidence="3">Uncharacterized protein</fullName>
    </submittedName>
</protein>
<keyword evidence="4" id="KW-1185">Reference proteome</keyword>
<organism evidence="3 4">
    <name type="scientific">Cavenderia fasciculata</name>
    <name type="common">Slime mold</name>
    <name type="synonym">Dictyostelium fasciculatum</name>
    <dbReference type="NCBI Taxonomy" id="261658"/>
    <lineage>
        <taxon>Eukaryota</taxon>
        <taxon>Amoebozoa</taxon>
        <taxon>Evosea</taxon>
        <taxon>Eumycetozoa</taxon>
        <taxon>Dictyostelia</taxon>
        <taxon>Acytosteliales</taxon>
        <taxon>Cavenderiaceae</taxon>
        <taxon>Cavenderia</taxon>
    </lineage>
</organism>